<dbReference type="PANTHER" id="PTHR32303:SF10">
    <property type="entry name" value="OUTER MEMBRANE PROTEIN ASSEMBLY FACTOR BAMB"/>
    <property type="match status" value="1"/>
</dbReference>
<reference evidence="1" key="1">
    <citation type="journal article" date="2023" name="Mol. Phylogenet. Evol.">
        <title>Genome-scale phylogeny and comparative genomics of the fungal order Sordariales.</title>
        <authorList>
            <person name="Hensen N."/>
            <person name="Bonometti L."/>
            <person name="Westerberg I."/>
            <person name="Brannstrom I.O."/>
            <person name="Guillou S."/>
            <person name="Cros-Aarteil S."/>
            <person name="Calhoun S."/>
            <person name="Haridas S."/>
            <person name="Kuo A."/>
            <person name="Mondo S."/>
            <person name="Pangilinan J."/>
            <person name="Riley R."/>
            <person name="LaButti K."/>
            <person name="Andreopoulos B."/>
            <person name="Lipzen A."/>
            <person name="Chen C."/>
            <person name="Yan M."/>
            <person name="Daum C."/>
            <person name="Ng V."/>
            <person name="Clum A."/>
            <person name="Steindorff A."/>
            <person name="Ohm R.A."/>
            <person name="Martin F."/>
            <person name="Silar P."/>
            <person name="Natvig D.O."/>
            <person name="Lalanne C."/>
            <person name="Gautier V."/>
            <person name="Ament-Velasquez S.L."/>
            <person name="Kruys A."/>
            <person name="Hutchinson M.I."/>
            <person name="Powell A.J."/>
            <person name="Barry K."/>
            <person name="Miller A.N."/>
            <person name="Grigoriev I.V."/>
            <person name="Debuchy R."/>
            <person name="Gladieux P."/>
            <person name="Hiltunen Thoren M."/>
            <person name="Johannesson H."/>
        </authorList>
    </citation>
    <scope>NUCLEOTIDE SEQUENCE</scope>
    <source>
        <strain evidence="1">CBS 232.78</strain>
    </source>
</reference>
<dbReference type="SMART" id="SM00564">
    <property type="entry name" value="PQQ"/>
    <property type="match status" value="4"/>
</dbReference>
<comment type="caution">
    <text evidence="1">The sequence shown here is derived from an EMBL/GenBank/DDBJ whole genome shotgun (WGS) entry which is preliminary data.</text>
</comment>
<proteinExistence type="predicted"/>
<sequence>MKPFDYLLFLSSVGTIATTVSSSWTGWGGSILNNHWADANTDISSSTIRSLTLNCKIPDSAGQSSPPSFQGSFVYYPTWNGSFVALNYKTCQIKWSINVTQIIADFKPITFLQSIASVTTSRTTPQIDIDNNVLFFGTQIHALLVAVDLTTGSLLAKKQVNPHELATITASPTLYSDMLFVGVSSAEENAAFFTGGVYLCCSFIGNAAAFKFKRLGSSGIFITVWNVTTIPTNLPSTGLGQWSGAGIWGSQPPVDVRRKQVLFATGNTYSIPNSFIPCSESDDPNCFPSYVWQESVFALDIYTGRANWVRRLNKLDAWTLTCGTGSLPRNATLCPQHPGNDSDFGMAPSFVQGSQYTPGRRDVVTLGQKSGVLYGLAADTGAVLWSTLTSPGDVLAGLSWGVAADDRRAYFTGINFPRLPWVLQPGNTTSTNNSLFGAASVTDGSLLWETAAPYSNYSAVMPAVVGDLVITGVTGPPAFQPTGPSALIALKKLTGQIVFEYPLEGPWQGGVAIQDKYITLGTGYKGGTGGAFYVFKVR</sequence>
<keyword evidence="2" id="KW-1185">Reference proteome</keyword>
<dbReference type="Proteomes" id="UP001285441">
    <property type="component" value="Unassembled WGS sequence"/>
</dbReference>
<name>A0AAE0U443_9PEZI</name>
<dbReference type="SUPFAM" id="SSF50998">
    <property type="entry name" value="Quinoprotein alcohol dehydrogenase-like"/>
    <property type="match status" value="2"/>
</dbReference>
<organism evidence="1 2">
    <name type="scientific">Podospora didyma</name>
    <dbReference type="NCBI Taxonomy" id="330526"/>
    <lineage>
        <taxon>Eukaryota</taxon>
        <taxon>Fungi</taxon>
        <taxon>Dikarya</taxon>
        <taxon>Ascomycota</taxon>
        <taxon>Pezizomycotina</taxon>
        <taxon>Sordariomycetes</taxon>
        <taxon>Sordariomycetidae</taxon>
        <taxon>Sordariales</taxon>
        <taxon>Podosporaceae</taxon>
        <taxon>Podospora</taxon>
    </lineage>
</organism>
<reference evidence="1" key="2">
    <citation type="submission" date="2023-06" db="EMBL/GenBank/DDBJ databases">
        <authorList>
            <consortium name="Lawrence Berkeley National Laboratory"/>
            <person name="Haridas S."/>
            <person name="Hensen N."/>
            <person name="Bonometti L."/>
            <person name="Westerberg I."/>
            <person name="Brannstrom I.O."/>
            <person name="Guillou S."/>
            <person name="Cros-Aarteil S."/>
            <person name="Calhoun S."/>
            <person name="Kuo A."/>
            <person name="Mondo S."/>
            <person name="Pangilinan J."/>
            <person name="Riley R."/>
            <person name="LaButti K."/>
            <person name="Andreopoulos B."/>
            <person name="Lipzen A."/>
            <person name="Chen C."/>
            <person name="Yanf M."/>
            <person name="Daum C."/>
            <person name="Ng V."/>
            <person name="Clum A."/>
            <person name="Steindorff A."/>
            <person name="Ohm R."/>
            <person name="Martin F."/>
            <person name="Silar P."/>
            <person name="Natvig D."/>
            <person name="Lalanne C."/>
            <person name="Gautier V."/>
            <person name="Ament-velasquez S.L."/>
            <person name="Kruys A."/>
            <person name="Hutchinson M.I."/>
            <person name="Powell A.J."/>
            <person name="Barry K."/>
            <person name="Miller A.N."/>
            <person name="Grigoriev I.V."/>
            <person name="Debuchy R."/>
            <person name="Gladieux P."/>
            <person name="Thoren M.H."/>
            <person name="Johannesson H."/>
        </authorList>
    </citation>
    <scope>NUCLEOTIDE SEQUENCE</scope>
    <source>
        <strain evidence="1">CBS 232.78</strain>
    </source>
</reference>
<dbReference type="InterPro" id="IPR018391">
    <property type="entry name" value="PQQ_b-propeller_rpt"/>
</dbReference>
<dbReference type="EMBL" id="JAULSW010000002">
    <property type="protein sequence ID" value="KAK3390293.1"/>
    <property type="molecule type" value="Genomic_DNA"/>
</dbReference>
<dbReference type="Gene3D" id="2.140.10.10">
    <property type="entry name" value="Quinoprotein alcohol dehydrogenase-like superfamily"/>
    <property type="match status" value="1"/>
</dbReference>
<evidence type="ECO:0000313" key="1">
    <source>
        <dbReference type="EMBL" id="KAK3390293.1"/>
    </source>
</evidence>
<protein>
    <submittedName>
        <fullName evidence="1">Quinon protein alcohol dehydrogenase-like superfamily</fullName>
    </submittedName>
</protein>
<dbReference type="InterPro" id="IPR011047">
    <property type="entry name" value="Quinoprotein_ADH-like_sf"/>
</dbReference>
<accession>A0AAE0U443</accession>
<dbReference type="PANTHER" id="PTHR32303">
    <property type="entry name" value="QUINOPROTEIN ALCOHOL DEHYDROGENASE (CYTOCHROME C)"/>
    <property type="match status" value="1"/>
</dbReference>
<gene>
    <name evidence="1" type="ORF">B0H63DRAFT_465198</name>
</gene>
<dbReference type="AlphaFoldDB" id="A0AAE0U443"/>
<evidence type="ECO:0000313" key="2">
    <source>
        <dbReference type="Proteomes" id="UP001285441"/>
    </source>
</evidence>